<protein>
    <submittedName>
        <fullName evidence="2">Uncharacterized protein</fullName>
    </submittedName>
</protein>
<dbReference type="EMBL" id="JAKNSF020000043">
    <property type="protein sequence ID" value="KAK7726450.1"/>
    <property type="molecule type" value="Genomic_DNA"/>
</dbReference>
<keyword evidence="3" id="KW-1185">Reference proteome</keyword>
<evidence type="ECO:0000256" key="1">
    <source>
        <dbReference type="SAM" id="MobiDB-lite"/>
    </source>
</evidence>
<feature type="compositionally biased region" description="Basic residues" evidence="1">
    <location>
        <begin position="1"/>
        <end position="21"/>
    </location>
</feature>
<accession>A0ABR1P4Q0</accession>
<dbReference type="Proteomes" id="UP001430848">
    <property type="component" value="Unassembled WGS sequence"/>
</dbReference>
<sequence length="516" mass="58470">MPLKKLRNWRSTRQTRSRSKRQKEAILESAMTTQSTDGQPGESELFIFLNDFTDSDNEASAELWAWVLKLNPGVKGIYIAEPRWVNLGYYMTSKDFGRCIGLVSKLQPALEGGDPPLTTVLAGRLTEEMIKSRRVDGRPLNDDERDLLMRCIKPANGSREDSIKHAELVALDYMTTMRTRCSRFEAYIDVACLDKLGSPINLKTHYHDELVARPAEELKEFRDIMELPTSEGSQIEDRRTRLRQWYTKALARKVDEFGGKSPLSELDYDHLFSEIRKHDKTTFFGGASLTVLQELLEKEPSLGQKVQYFQQGGTFNSKLNILGNPYNFALNTKAAEFVFQHQDKLGKFTLIPTDTTKKLEWTVEGLAKLSPAVGVRSLAFHGRYDPWEMISSKELDGKPHTTQEFLTWRAEWASDPQYSTPDSKGYKAVMADLTAFLAAFSQVFKDFQTRRGQLKQTSIKVAMEQTIPDSNQMVLREDGTSKIECLIFDTREGQDALLVEDALGLLETALKTASSG</sequence>
<dbReference type="SUPFAM" id="SSF53590">
    <property type="entry name" value="Nucleoside hydrolase"/>
    <property type="match status" value="1"/>
</dbReference>
<dbReference type="Gene3D" id="3.90.245.10">
    <property type="entry name" value="Ribonucleoside hydrolase-like"/>
    <property type="match status" value="1"/>
</dbReference>
<organism evidence="2 3">
    <name type="scientific">Diaporthe eres</name>
    <name type="common">Phomopsis oblonga</name>
    <dbReference type="NCBI Taxonomy" id="83184"/>
    <lineage>
        <taxon>Eukaryota</taxon>
        <taxon>Fungi</taxon>
        <taxon>Dikarya</taxon>
        <taxon>Ascomycota</taxon>
        <taxon>Pezizomycotina</taxon>
        <taxon>Sordariomycetes</taxon>
        <taxon>Sordariomycetidae</taxon>
        <taxon>Diaporthales</taxon>
        <taxon>Diaporthaceae</taxon>
        <taxon>Diaporthe</taxon>
        <taxon>Diaporthe eres species complex</taxon>
    </lineage>
</organism>
<name>A0ABR1P4Q0_DIAER</name>
<evidence type="ECO:0000313" key="2">
    <source>
        <dbReference type="EMBL" id="KAK7726450.1"/>
    </source>
</evidence>
<feature type="region of interest" description="Disordered" evidence="1">
    <location>
        <begin position="1"/>
        <end position="24"/>
    </location>
</feature>
<reference evidence="2 3" key="1">
    <citation type="submission" date="2024-02" db="EMBL/GenBank/DDBJ databases">
        <title>De novo assembly and annotation of 12 fungi associated with fruit tree decline syndrome in Ontario, Canada.</title>
        <authorList>
            <person name="Sulman M."/>
            <person name="Ellouze W."/>
            <person name="Ilyukhin E."/>
        </authorList>
    </citation>
    <scope>NUCLEOTIDE SEQUENCE [LARGE SCALE GENOMIC DNA]</scope>
    <source>
        <strain evidence="2 3">M169</strain>
    </source>
</reference>
<comment type="caution">
    <text evidence="2">The sequence shown here is derived from an EMBL/GenBank/DDBJ whole genome shotgun (WGS) entry which is preliminary data.</text>
</comment>
<proteinExistence type="predicted"/>
<dbReference type="InterPro" id="IPR036452">
    <property type="entry name" value="Ribo_hydro-like"/>
</dbReference>
<evidence type="ECO:0000313" key="3">
    <source>
        <dbReference type="Proteomes" id="UP001430848"/>
    </source>
</evidence>
<gene>
    <name evidence="2" type="ORF">SLS63_007610</name>
</gene>